<proteinExistence type="predicted"/>
<accession>A0ACC1NKI1</accession>
<evidence type="ECO:0000313" key="2">
    <source>
        <dbReference type="Proteomes" id="UP001143910"/>
    </source>
</evidence>
<dbReference type="Proteomes" id="UP001143910">
    <property type="component" value="Unassembled WGS sequence"/>
</dbReference>
<keyword evidence="2" id="KW-1185">Reference proteome</keyword>
<comment type="caution">
    <text evidence="1">The sequence shown here is derived from an EMBL/GenBank/DDBJ whole genome shotgun (WGS) entry which is preliminary data.</text>
</comment>
<gene>
    <name evidence="1" type="ORF">NQ176_g3299</name>
</gene>
<reference evidence="1" key="1">
    <citation type="submission" date="2022-08" db="EMBL/GenBank/DDBJ databases">
        <title>Genome Sequence of Lecanicillium fungicola.</title>
        <authorList>
            <person name="Buettner E."/>
        </authorList>
    </citation>
    <scope>NUCLEOTIDE SEQUENCE</scope>
    <source>
        <strain evidence="1">Babe33</strain>
    </source>
</reference>
<evidence type="ECO:0000313" key="1">
    <source>
        <dbReference type="EMBL" id="KAJ2979366.1"/>
    </source>
</evidence>
<name>A0ACC1NKI1_9HYPO</name>
<sequence length="137" mass="14485">MRALTSLTILGSCLSVVSGLDVKFYNGRSCQLEVLDHVHEDNVSVLVTLANAPRSLSYPSIFVGNLPGGERNKCWAWDGFGCSGNGGQLHLNTGSNAGCFNPGAHMSSIKSVCCSIAQGQGRTNNNMYQLNIVPPVA</sequence>
<protein>
    <submittedName>
        <fullName evidence="1">Uncharacterized protein</fullName>
    </submittedName>
</protein>
<organism evidence="1 2">
    <name type="scientific">Zarea fungicola</name>
    <dbReference type="NCBI Taxonomy" id="93591"/>
    <lineage>
        <taxon>Eukaryota</taxon>
        <taxon>Fungi</taxon>
        <taxon>Dikarya</taxon>
        <taxon>Ascomycota</taxon>
        <taxon>Pezizomycotina</taxon>
        <taxon>Sordariomycetes</taxon>
        <taxon>Hypocreomycetidae</taxon>
        <taxon>Hypocreales</taxon>
        <taxon>Cordycipitaceae</taxon>
        <taxon>Zarea</taxon>
    </lineage>
</organism>
<dbReference type="EMBL" id="JANJQO010000290">
    <property type="protein sequence ID" value="KAJ2979366.1"/>
    <property type="molecule type" value="Genomic_DNA"/>
</dbReference>